<dbReference type="SUPFAM" id="SSF51445">
    <property type="entry name" value="(Trans)glycosidases"/>
    <property type="match status" value="1"/>
</dbReference>
<dbReference type="EMBL" id="FXTB01000001">
    <property type="protein sequence ID" value="SMO43211.1"/>
    <property type="molecule type" value="Genomic_DNA"/>
</dbReference>
<evidence type="ECO:0000256" key="2">
    <source>
        <dbReference type="SAM" id="SignalP"/>
    </source>
</evidence>
<evidence type="ECO:0000256" key="1">
    <source>
        <dbReference type="ARBA" id="ARBA00022729"/>
    </source>
</evidence>
<protein>
    <submittedName>
        <fullName evidence="4">Glycosyl hydrolase-like 10</fullName>
    </submittedName>
</protein>
<dbReference type="OrthoDB" id="100605at2"/>
<dbReference type="RefSeq" id="WP_142532115.1">
    <property type="nucleotide sequence ID" value="NZ_FXTB01000001.1"/>
</dbReference>
<gene>
    <name evidence="4" type="ORF">SAMN06265379_101782</name>
</gene>
<dbReference type="InterPro" id="IPR052177">
    <property type="entry name" value="Divisome_Glycosyl_Hydrolase"/>
</dbReference>
<evidence type="ECO:0000313" key="5">
    <source>
        <dbReference type="Proteomes" id="UP000319040"/>
    </source>
</evidence>
<dbReference type="PROSITE" id="PS51257">
    <property type="entry name" value="PROKAR_LIPOPROTEIN"/>
    <property type="match status" value="1"/>
</dbReference>
<feature type="chain" id="PRO_5022002061" evidence="2">
    <location>
        <begin position="22"/>
        <end position="366"/>
    </location>
</feature>
<evidence type="ECO:0000313" key="4">
    <source>
        <dbReference type="EMBL" id="SMO43211.1"/>
    </source>
</evidence>
<dbReference type="PANTHER" id="PTHR43405">
    <property type="entry name" value="GLYCOSYL HYDROLASE DIGH"/>
    <property type="match status" value="1"/>
</dbReference>
<keyword evidence="4" id="KW-0378">Hydrolase</keyword>
<dbReference type="PANTHER" id="PTHR43405:SF1">
    <property type="entry name" value="GLYCOSYL HYDROLASE DIGH"/>
    <property type="match status" value="1"/>
</dbReference>
<dbReference type="Pfam" id="PF02638">
    <property type="entry name" value="GHL10"/>
    <property type="match status" value="1"/>
</dbReference>
<feature type="domain" description="Glycosyl hydrolase-like 10" evidence="3">
    <location>
        <begin position="70"/>
        <end position="287"/>
    </location>
</feature>
<dbReference type="Proteomes" id="UP000319040">
    <property type="component" value="Unassembled WGS sequence"/>
</dbReference>
<organism evidence="4 5">
    <name type="scientific">Saccharicrinis carchari</name>
    <dbReference type="NCBI Taxonomy" id="1168039"/>
    <lineage>
        <taxon>Bacteria</taxon>
        <taxon>Pseudomonadati</taxon>
        <taxon>Bacteroidota</taxon>
        <taxon>Bacteroidia</taxon>
        <taxon>Marinilabiliales</taxon>
        <taxon>Marinilabiliaceae</taxon>
        <taxon>Saccharicrinis</taxon>
    </lineage>
</organism>
<name>A0A521B873_SACCC</name>
<dbReference type="GO" id="GO:0016787">
    <property type="term" value="F:hydrolase activity"/>
    <property type="evidence" value="ECO:0007669"/>
    <property type="project" value="UniProtKB-KW"/>
</dbReference>
<dbReference type="AlphaFoldDB" id="A0A521B873"/>
<keyword evidence="5" id="KW-1185">Reference proteome</keyword>
<proteinExistence type="predicted"/>
<reference evidence="4 5" key="1">
    <citation type="submission" date="2017-05" db="EMBL/GenBank/DDBJ databases">
        <authorList>
            <person name="Varghese N."/>
            <person name="Submissions S."/>
        </authorList>
    </citation>
    <scope>NUCLEOTIDE SEQUENCE [LARGE SCALE GENOMIC DNA]</scope>
    <source>
        <strain evidence="4 5">DSM 27040</strain>
    </source>
</reference>
<sequence length="366" mass="42091">MKKLFTFALMVALFSCAPKTASVGETKGNNSFVLATWVTAPKEFNKQQWEEKLDYYKSIGLTEVLVHANAEMLEQIIPLADVRNLKIHAWMWTLNRPNDSVANKHPEWYAVNRQGKNSLEFRAYVDYYQWLSPFHPEAREYIKNNVRRLTKVKGLASIHLDYVRYVDVILGADLQPLYGLVQDHEMPEYDYGYHPLAREGFKAIFDKDPLDMAHPELSTEWRQYRLNAVSTLVNELVEIAHENGHKMTAAVFPFPEMSRQMVRQAWNDWNLDAAYPMLYQNFYRENINWIGFATEQGVRDVDFPINAGLFIPAFDNANDLEKAIRLAKEKGASGVSIFTADDMSKEMQATIKKMSAEYGVGAKVAK</sequence>
<feature type="signal peptide" evidence="2">
    <location>
        <begin position="1"/>
        <end position="21"/>
    </location>
</feature>
<keyword evidence="1 2" id="KW-0732">Signal</keyword>
<dbReference type="InterPro" id="IPR003790">
    <property type="entry name" value="GHL10"/>
</dbReference>
<evidence type="ECO:0000259" key="3">
    <source>
        <dbReference type="Pfam" id="PF02638"/>
    </source>
</evidence>
<dbReference type="InterPro" id="IPR017853">
    <property type="entry name" value="GH"/>
</dbReference>
<dbReference type="Gene3D" id="3.20.20.80">
    <property type="entry name" value="Glycosidases"/>
    <property type="match status" value="1"/>
</dbReference>
<accession>A0A521B873</accession>